<dbReference type="Gene3D" id="1.10.357.10">
    <property type="entry name" value="Tetracycline Repressor, domain 2"/>
    <property type="match status" value="1"/>
</dbReference>
<reference evidence="4 5" key="1">
    <citation type="journal article" date="2015" name="Genome Announc.">
        <title>Expanding the biotechnology potential of lactobacilli through comparative genomics of 213 strains and associated genera.</title>
        <authorList>
            <person name="Sun Z."/>
            <person name="Harris H.M."/>
            <person name="McCann A."/>
            <person name="Guo C."/>
            <person name="Argimon S."/>
            <person name="Zhang W."/>
            <person name="Yang X."/>
            <person name="Jeffery I.B."/>
            <person name="Cooney J.C."/>
            <person name="Kagawa T.F."/>
            <person name="Liu W."/>
            <person name="Song Y."/>
            <person name="Salvetti E."/>
            <person name="Wrobel A."/>
            <person name="Rasinkangas P."/>
            <person name="Parkhill J."/>
            <person name="Rea M.C."/>
            <person name="O'Sullivan O."/>
            <person name="Ritari J."/>
            <person name="Douillard F.P."/>
            <person name="Paul Ross R."/>
            <person name="Yang R."/>
            <person name="Briner A.E."/>
            <person name="Felis G.E."/>
            <person name="de Vos W.M."/>
            <person name="Barrangou R."/>
            <person name="Klaenhammer T.R."/>
            <person name="Caufield P.W."/>
            <person name="Cui Y."/>
            <person name="Zhang H."/>
            <person name="O'Toole P.W."/>
        </authorList>
    </citation>
    <scope>NUCLEOTIDE SEQUENCE [LARGE SCALE GENOMIC DNA]</scope>
    <source>
        <strain evidence="4 5">DSM 21115</strain>
    </source>
</reference>
<dbReference type="Pfam" id="PF00440">
    <property type="entry name" value="TetR_N"/>
    <property type="match status" value="1"/>
</dbReference>
<gene>
    <name evidence="4" type="ORF">DY78_GL000482</name>
</gene>
<evidence type="ECO:0000259" key="3">
    <source>
        <dbReference type="PROSITE" id="PS50977"/>
    </source>
</evidence>
<dbReference type="SUPFAM" id="SSF46689">
    <property type="entry name" value="Homeodomain-like"/>
    <property type="match status" value="1"/>
</dbReference>
<keyword evidence="1 2" id="KW-0238">DNA-binding</keyword>
<evidence type="ECO:0000256" key="1">
    <source>
        <dbReference type="ARBA" id="ARBA00023125"/>
    </source>
</evidence>
<dbReference type="GO" id="GO:0003677">
    <property type="term" value="F:DNA binding"/>
    <property type="evidence" value="ECO:0007669"/>
    <property type="project" value="UniProtKB-UniRule"/>
</dbReference>
<dbReference type="AlphaFoldDB" id="A0A0R2NMI4"/>
<feature type="domain" description="HTH tetR-type" evidence="3">
    <location>
        <begin position="9"/>
        <end position="69"/>
    </location>
</feature>
<accession>A0A0R2NMI4</accession>
<dbReference type="PANTHER" id="PTHR43479:SF7">
    <property type="entry name" value="TETR-FAMILY TRANSCRIPTIONAL REGULATOR"/>
    <property type="match status" value="1"/>
</dbReference>
<evidence type="ECO:0000313" key="4">
    <source>
        <dbReference type="EMBL" id="KRO26916.1"/>
    </source>
</evidence>
<dbReference type="EMBL" id="AYGX02000100">
    <property type="protein sequence ID" value="KRO26916.1"/>
    <property type="molecule type" value="Genomic_DNA"/>
</dbReference>
<dbReference type="RefSeq" id="WP_024623740.1">
    <property type="nucleotide sequence ID" value="NZ_AYGX02000100.1"/>
</dbReference>
<keyword evidence="5" id="KW-1185">Reference proteome</keyword>
<dbReference type="PANTHER" id="PTHR43479">
    <property type="entry name" value="ACREF/ENVCD OPERON REPRESSOR-RELATED"/>
    <property type="match status" value="1"/>
</dbReference>
<comment type="caution">
    <text evidence="4">The sequence shown here is derived from an EMBL/GenBank/DDBJ whole genome shotgun (WGS) entry which is preliminary data.</text>
</comment>
<dbReference type="Proteomes" id="UP000050920">
    <property type="component" value="Unassembled WGS sequence"/>
</dbReference>
<dbReference type="InterPro" id="IPR050624">
    <property type="entry name" value="HTH-type_Tx_Regulator"/>
</dbReference>
<dbReference type="PROSITE" id="PS50977">
    <property type="entry name" value="HTH_TETR_2"/>
    <property type="match status" value="1"/>
</dbReference>
<dbReference type="InterPro" id="IPR009057">
    <property type="entry name" value="Homeodomain-like_sf"/>
</dbReference>
<proteinExistence type="predicted"/>
<feature type="DNA-binding region" description="H-T-H motif" evidence="2">
    <location>
        <begin position="32"/>
        <end position="51"/>
    </location>
</feature>
<dbReference type="InterPro" id="IPR001647">
    <property type="entry name" value="HTH_TetR"/>
</dbReference>
<protein>
    <recommendedName>
        <fullName evidence="3">HTH tetR-type domain-containing protein</fullName>
    </recommendedName>
</protein>
<evidence type="ECO:0000313" key="5">
    <source>
        <dbReference type="Proteomes" id="UP000050920"/>
    </source>
</evidence>
<evidence type="ECO:0000256" key="2">
    <source>
        <dbReference type="PROSITE-ProRule" id="PRU00335"/>
    </source>
</evidence>
<organism evidence="4 5">
    <name type="scientific">Lactiplantibacillus fabifermentans DSM 21115</name>
    <dbReference type="NCBI Taxonomy" id="1413187"/>
    <lineage>
        <taxon>Bacteria</taxon>
        <taxon>Bacillati</taxon>
        <taxon>Bacillota</taxon>
        <taxon>Bacilli</taxon>
        <taxon>Lactobacillales</taxon>
        <taxon>Lactobacillaceae</taxon>
        <taxon>Lactiplantibacillus</taxon>
    </lineage>
</organism>
<sequence length="214" mass="24183">MNDHNIRSVTTKRQLEQALCKLLRDQSFNEITVAQLLTTAHVSRGTFYRYYADKYELLATYEDHLTGAIASIFTSFMKPDVTQLTTKRSNDAFYAMLIYLYAHRQEVAVLIQCPASQLETKVRQLVLETVNIVPAESSTRHNLLPTIPSGLAQALVVDNILTALTYWLTQTPVLPPTLEYRIFVQTRALAPTELVNYIRPDLPVGGEQHGKTTV</sequence>
<name>A0A0R2NMI4_9LACO</name>